<keyword evidence="4" id="KW-0378">Hydrolase</keyword>
<keyword evidence="1" id="KW-0808">Transferase</keyword>
<dbReference type="AlphaFoldDB" id="A0A8H3TPR1"/>
<evidence type="ECO:0000256" key="3">
    <source>
        <dbReference type="ARBA" id="ARBA00022777"/>
    </source>
</evidence>
<dbReference type="InterPro" id="IPR029056">
    <property type="entry name" value="Ribokinase-like"/>
</dbReference>
<evidence type="ECO:0000256" key="5">
    <source>
        <dbReference type="ARBA" id="ARBA00023211"/>
    </source>
</evidence>
<evidence type="ECO:0000313" key="11">
    <source>
        <dbReference type="Proteomes" id="UP000620104"/>
    </source>
</evidence>
<dbReference type="InterPro" id="IPR022830">
    <property type="entry name" value="Indigdn_synthA-like"/>
</dbReference>
<dbReference type="InterPro" id="IPR002173">
    <property type="entry name" value="Carboh/pur_kinase_PfkB_CS"/>
</dbReference>
<evidence type="ECO:0000313" key="10">
    <source>
        <dbReference type="EMBL" id="GHJ84913.1"/>
    </source>
</evidence>
<evidence type="ECO:0000259" key="9">
    <source>
        <dbReference type="Pfam" id="PF00294"/>
    </source>
</evidence>
<dbReference type="GO" id="GO:0004730">
    <property type="term" value="F:pseudouridylate synthase activity"/>
    <property type="evidence" value="ECO:0007669"/>
    <property type="project" value="InterPro"/>
</dbReference>
<dbReference type="Proteomes" id="UP000620104">
    <property type="component" value="Unassembled WGS sequence"/>
</dbReference>
<dbReference type="Gene3D" id="3.40.1790.10">
    <property type="entry name" value="Indigoidine synthase domain"/>
    <property type="match status" value="1"/>
</dbReference>
<evidence type="ECO:0000256" key="7">
    <source>
        <dbReference type="ARBA" id="ARBA00023295"/>
    </source>
</evidence>
<sequence length="784" mass="83768">MLQRLVARPSWTPRASAPLRAAGLSTLAKAKAAWGDKLVVAEEVEHALETGSSGVVALETAIVTHGMPHPTNYDCALSVENLIREQSSIPATIALITGRIHVGLSHDQLAYLADPAVNAKSIKLSRRDLARGIFSKVDAGTTVAGTMMLASHCGIQTFVTGGIGGVHRGAERSMDISADLHELGRTPMGVVCAGAKSILDLGLTLEVLETLGVNVTTIGETNDFPAFYSPKSGLKSSFFVRNAVEAAGLLHTSLSLPTPQAQLFACPIPAEFHAQGEVIQQAVEQAVRESVEQGVDKKGKEVTPWLLKRVGELTKGSALQSNIALIENNARIGGQIATELNRLQRGGSAAPMSSSHTGINLPLTPPASSNPASASRPFATQPEIVVFGSAAIDITSRIASGDTASAMHTTVPGQLQLTPGGVGRNIAECASRMSRGEGKVMLVSAIGAQRAKDGSVSVDSFGLILDREMKACGMRTDGLLERTSNGAAGSARTAVCNLILDDKAGLVIGVADMDIVESITTRDIVDAFARHQPRTVAFDANLTPQVMSEILQECQRQGIPVIHDPTSLPKMLRILPAIQKHQPAPSSRPLITHYTPNNFELKTLYDALRNKGLLETDHWWSFIDSLELDSNWRNSVERLAKRSGQEWISQEGIAQMMVSLLPWVENLWLKCGDKGVLYLGIQEDQETNTPIASNRTFTKAIHKLPLGEGQAPRKLVMAHYAAESLPSIVSTTGAGDSFVGGLLSQLNRRQDWAESIDQIVHTAMGCAERSLMSERAVGDVEALR</sequence>
<reference evidence="10" key="1">
    <citation type="submission" date="2020-07" db="EMBL/GenBank/DDBJ databases">
        <title>Draft Genome Sequence of a Deep-Sea Yeast, Naganishia (Cryptococcus) liquefaciens strain N6.</title>
        <authorList>
            <person name="Han Y.W."/>
            <person name="Kajitani R."/>
            <person name="Morimoto H."/>
            <person name="Parhat M."/>
            <person name="Tsubouchi H."/>
            <person name="Bakenova O."/>
            <person name="Ogata M."/>
            <person name="Argunhan B."/>
            <person name="Aoki R."/>
            <person name="Kajiwara S."/>
            <person name="Itoh T."/>
            <person name="Iwasaki H."/>
        </authorList>
    </citation>
    <scope>NUCLEOTIDE SEQUENCE</scope>
    <source>
        <strain evidence="10">N6</strain>
    </source>
</reference>
<comment type="caution">
    <text evidence="10">The sequence shown here is derived from an EMBL/GenBank/DDBJ whole genome shotgun (WGS) entry which is preliminary data.</text>
</comment>
<evidence type="ECO:0000256" key="4">
    <source>
        <dbReference type="ARBA" id="ARBA00022801"/>
    </source>
</evidence>
<accession>A0A8H3TPR1</accession>
<organism evidence="10 11">
    <name type="scientific">Naganishia liquefaciens</name>
    <dbReference type="NCBI Taxonomy" id="104408"/>
    <lineage>
        <taxon>Eukaryota</taxon>
        <taxon>Fungi</taxon>
        <taxon>Dikarya</taxon>
        <taxon>Basidiomycota</taxon>
        <taxon>Agaricomycotina</taxon>
        <taxon>Tremellomycetes</taxon>
        <taxon>Filobasidiales</taxon>
        <taxon>Filobasidiaceae</taxon>
        <taxon>Naganishia</taxon>
    </lineage>
</organism>
<dbReference type="PANTHER" id="PTHR42909">
    <property type="entry name" value="ZGC:136858"/>
    <property type="match status" value="1"/>
</dbReference>
<evidence type="ECO:0000256" key="1">
    <source>
        <dbReference type="ARBA" id="ARBA00022679"/>
    </source>
</evidence>
<keyword evidence="3" id="KW-0418">Kinase</keyword>
<dbReference type="PROSITE" id="PS00584">
    <property type="entry name" value="PFKB_KINASES_2"/>
    <property type="match status" value="1"/>
</dbReference>
<feature type="region of interest" description="Disordered" evidence="8">
    <location>
        <begin position="346"/>
        <end position="376"/>
    </location>
</feature>
<dbReference type="InterPro" id="IPR007342">
    <property type="entry name" value="PsuG"/>
</dbReference>
<evidence type="ECO:0000256" key="8">
    <source>
        <dbReference type="SAM" id="MobiDB-lite"/>
    </source>
</evidence>
<dbReference type="Pfam" id="PF04227">
    <property type="entry name" value="Indigoidine_A"/>
    <property type="match status" value="1"/>
</dbReference>
<dbReference type="PANTHER" id="PTHR42909:SF1">
    <property type="entry name" value="CARBOHYDRATE KINASE PFKB DOMAIN-CONTAINING PROTEIN"/>
    <property type="match status" value="1"/>
</dbReference>
<keyword evidence="5" id="KW-0464">Manganese</keyword>
<dbReference type="GO" id="GO:0005737">
    <property type="term" value="C:cytoplasm"/>
    <property type="evidence" value="ECO:0007669"/>
    <property type="project" value="TreeGrafter"/>
</dbReference>
<dbReference type="GO" id="GO:0016301">
    <property type="term" value="F:kinase activity"/>
    <property type="evidence" value="ECO:0007669"/>
    <property type="project" value="UniProtKB-KW"/>
</dbReference>
<proteinExistence type="inferred from homology"/>
<dbReference type="GO" id="GO:0046872">
    <property type="term" value="F:metal ion binding"/>
    <property type="evidence" value="ECO:0007669"/>
    <property type="project" value="UniProtKB-KW"/>
</dbReference>
<feature type="compositionally biased region" description="Low complexity" evidence="8">
    <location>
        <begin position="366"/>
        <end position="376"/>
    </location>
</feature>
<dbReference type="OrthoDB" id="198885at2759"/>
<keyword evidence="7" id="KW-0326">Glycosidase</keyword>
<evidence type="ECO:0000256" key="2">
    <source>
        <dbReference type="ARBA" id="ARBA00022723"/>
    </source>
</evidence>
<gene>
    <name evidence="10" type="ORF">NliqN6_1315</name>
</gene>
<feature type="domain" description="Carbohydrate kinase PfkB" evidence="9">
    <location>
        <begin position="727"/>
        <end position="764"/>
    </location>
</feature>
<dbReference type="SUPFAM" id="SSF53613">
    <property type="entry name" value="Ribokinase-like"/>
    <property type="match status" value="1"/>
</dbReference>
<dbReference type="Pfam" id="PF00294">
    <property type="entry name" value="PfkB"/>
    <property type="match status" value="1"/>
</dbReference>
<evidence type="ECO:0000256" key="6">
    <source>
        <dbReference type="ARBA" id="ARBA00023239"/>
    </source>
</evidence>
<dbReference type="EMBL" id="BLZA01000009">
    <property type="protein sequence ID" value="GHJ84913.1"/>
    <property type="molecule type" value="Genomic_DNA"/>
</dbReference>
<dbReference type="Gene3D" id="3.40.1190.20">
    <property type="match status" value="1"/>
</dbReference>
<keyword evidence="11" id="KW-1185">Reference proteome</keyword>
<name>A0A8H3TPR1_9TREE</name>
<keyword evidence="6" id="KW-0456">Lyase</keyword>
<dbReference type="SUPFAM" id="SSF110581">
    <property type="entry name" value="Indigoidine synthase A-like"/>
    <property type="match status" value="1"/>
</dbReference>
<keyword evidence="2" id="KW-0479">Metal-binding</keyword>
<dbReference type="InterPro" id="IPR011611">
    <property type="entry name" value="PfkB_dom"/>
</dbReference>
<dbReference type="HAMAP" id="MF_01876">
    <property type="entry name" value="PsiMP_glycosidase"/>
    <property type="match status" value="1"/>
</dbReference>
<dbReference type="GO" id="GO:0016798">
    <property type="term" value="F:hydrolase activity, acting on glycosyl bonds"/>
    <property type="evidence" value="ECO:0007669"/>
    <property type="project" value="UniProtKB-KW"/>
</dbReference>
<protein>
    <recommendedName>
        <fullName evidence="9">Carbohydrate kinase PfkB domain-containing protein</fullName>
    </recommendedName>
</protein>